<accession>A0A0U0QRD9</accession>
<protein>
    <submittedName>
        <fullName evidence="2">Uncharacterized protein</fullName>
    </submittedName>
</protein>
<evidence type="ECO:0000313" key="3">
    <source>
        <dbReference type="Proteomes" id="UP000038802"/>
    </source>
</evidence>
<proteinExistence type="predicted"/>
<gene>
    <name evidence="2" type="ORF">ERS007703_00942</name>
</gene>
<reference evidence="3" key="1">
    <citation type="submission" date="2015-03" db="EMBL/GenBank/DDBJ databases">
        <authorList>
            <consortium name="Pathogen Informatics"/>
        </authorList>
    </citation>
    <scope>NUCLEOTIDE SEQUENCE [LARGE SCALE GENOMIC DNA]</scope>
    <source>
        <strain evidence="3">K00500041</strain>
    </source>
</reference>
<feature type="region of interest" description="Disordered" evidence="1">
    <location>
        <begin position="47"/>
        <end position="75"/>
    </location>
</feature>
<dbReference type="EMBL" id="CSAE01000068">
    <property type="protein sequence ID" value="COV25095.1"/>
    <property type="molecule type" value="Genomic_DNA"/>
</dbReference>
<organism evidence="2 3">
    <name type="scientific">Mycobacterium tuberculosis</name>
    <dbReference type="NCBI Taxonomy" id="1773"/>
    <lineage>
        <taxon>Bacteria</taxon>
        <taxon>Bacillati</taxon>
        <taxon>Actinomycetota</taxon>
        <taxon>Actinomycetes</taxon>
        <taxon>Mycobacteriales</taxon>
        <taxon>Mycobacteriaceae</taxon>
        <taxon>Mycobacterium</taxon>
        <taxon>Mycobacterium tuberculosis complex</taxon>
    </lineage>
</organism>
<evidence type="ECO:0000256" key="1">
    <source>
        <dbReference type="SAM" id="MobiDB-lite"/>
    </source>
</evidence>
<sequence length="75" mass="8083">MSPSSRGSNDLDANTIPGTRIAPSCSIRNRYGVSSTIFMNQVSIHTSSVTAHRQPWRPCENRSSLSDTAFGTAPT</sequence>
<name>A0A0U0QRD9_MYCTX</name>
<dbReference type="Proteomes" id="UP000038802">
    <property type="component" value="Unassembled WGS sequence"/>
</dbReference>
<evidence type="ECO:0000313" key="2">
    <source>
        <dbReference type="EMBL" id="COV25095.1"/>
    </source>
</evidence>
<feature type="compositionally biased region" description="Polar residues" evidence="1">
    <location>
        <begin position="61"/>
        <end position="75"/>
    </location>
</feature>
<dbReference type="AlphaFoldDB" id="A0A0U0QRD9"/>